<keyword evidence="2" id="KW-1185">Reference proteome</keyword>
<sequence>MTGLQKLFDFLKPQFFDNFVAATKVISGYNPETYYFKTSSLPLHMGTSLKQVCDVATKMSWNCEISSLALKNLNERKYQKTKLLPLTEDVMKFQKFLNEAAKRSLCSIKGKPPDQIIL</sequence>
<evidence type="ECO:0000313" key="2">
    <source>
        <dbReference type="Proteomes" id="UP001162162"/>
    </source>
</evidence>
<proteinExistence type="predicted"/>
<gene>
    <name evidence="1" type="ORF">NQ318_003266</name>
</gene>
<reference evidence="1" key="1">
    <citation type="journal article" date="2023" name="Insect Mol. Biol.">
        <title>Genome sequencing provides insights into the evolution of gene families encoding plant cell wall-degrading enzymes in longhorned beetles.</title>
        <authorList>
            <person name="Shin N.R."/>
            <person name="Okamura Y."/>
            <person name="Kirsch R."/>
            <person name="Pauchet Y."/>
        </authorList>
    </citation>
    <scope>NUCLEOTIDE SEQUENCE</scope>
    <source>
        <strain evidence="1">AMC_N1</strain>
    </source>
</reference>
<name>A0AAV8XQ30_9CUCU</name>
<organism evidence="1 2">
    <name type="scientific">Aromia moschata</name>
    <dbReference type="NCBI Taxonomy" id="1265417"/>
    <lineage>
        <taxon>Eukaryota</taxon>
        <taxon>Metazoa</taxon>
        <taxon>Ecdysozoa</taxon>
        <taxon>Arthropoda</taxon>
        <taxon>Hexapoda</taxon>
        <taxon>Insecta</taxon>
        <taxon>Pterygota</taxon>
        <taxon>Neoptera</taxon>
        <taxon>Endopterygota</taxon>
        <taxon>Coleoptera</taxon>
        <taxon>Polyphaga</taxon>
        <taxon>Cucujiformia</taxon>
        <taxon>Chrysomeloidea</taxon>
        <taxon>Cerambycidae</taxon>
        <taxon>Cerambycinae</taxon>
        <taxon>Callichromatini</taxon>
        <taxon>Aromia</taxon>
    </lineage>
</organism>
<protein>
    <submittedName>
        <fullName evidence="1">Uncharacterized protein</fullName>
    </submittedName>
</protein>
<dbReference type="EMBL" id="JAPWTK010000389">
    <property type="protein sequence ID" value="KAJ8941085.1"/>
    <property type="molecule type" value="Genomic_DNA"/>
</dbReference>
<accession>A0AAV8XQ30</accession>
<evidence type="ECO:0000313" key="1">
    <source>
        <dbReference type="EMBL" id="KAJ8941085.1"/>
    </source>
</evidence>
<dbReference type="PANTHER" id="PTHR33480:SF1">
    <property type="entry name" value="TYR RECOMBINASE DOMAIN-CONTAINING PROTEIN"/>
    <property type="match status" value="1"/>
</dbReference>
<dbReference type="AlphaFoldDB" id="A0AAV8XQ30"/>
<comment type="caution">
    <text evidence="1">The sequence shown here is derived from an EMBL/GenBank/DDBJ whole genome shotgun (WGS) entry which is preliminary data.</text>
</comment>
<dbReference type="Proteomes" id="UP001162162">
    <property type="component" value="Unassembled WGS sequence"/>
</dbReference>
<dbReference type="PANTHER" id="PTHR33480">
    <property type="entry name" value="SET DOMAIN-CONTAINING PROTEIN-RELATED"/>
    <property type="match status" value="1"/>
</dbReference>